<dbReference type="AlphaFoldDB" id="A0A9N8VFE6"/>
<reference evidence="3" key="1">
    <citation type="submission" date="2021-06" db="EMBL/GenBank/DDBJ databases">
        <authorList>
            <person name="Kallberg Y."/>
            <person name="Tangrot J."/>
            <person name="Rosling A."/>
        </authorList>
    </citation>
    <scope>NUCLEOTIDE SEQUENCE</scope>
    <source>
        <strain evidence="3">IN212</strain>
    </source>
</reference>
<gene>
    <name evidence="3" type="ORF">RFULGI_LOCUS381</name>
</gene>
<comment type="caution">
    <text evidence="3">The sequence shown here is derived from an EMBL/GenBank/DDBJ whole genome shotgun (WGS) entry which is preliminary data.</text>
</comment>
<keyword evidence="1" id="KW-0175">Coiled coil</keyword>
<organism evidence="3 4">
    <name type="scientific">Racocetra fulgida</name>
    <dbReference type="NCBI Taxonomy" id="60492"/>
    <lineage>
        <taxon>Eukaryota</taxon>
        <taxon>Fungi</taxon>
        <taxon>Fungi incertae sedis</taxon>
        <taxon>Mucoromycota</taxon>
        <taxon>Glomeromycotina</taxon>
        <taxon>Glomeromycetes</taxon>
        <taxon>Diversisporales</taxon>
        <taxon>Gigasporaceae</taxon>
        <taxon>Racocetra</taxon>
    </lineage>
</organism>
<feature type="region of interest" description="Disordered" evidence="2">
    <location>
        <begin position="1"/>
        <end position="31"/>
    </location>
</feature>
<evidence type="ECO:0000256" key="2">
    <source>
        <dbReference type="SAM" id="MobiDB-lite"/>
    </source>
</evidence>
<evidence type="ECO:0000256" key="1">
    <source>
        <dbReference type="SAM" id="Coils"/>
    </source>
</evidence>
<feature type="coiled-coil region" evidence="1">
    <location>
        <begin position="294"/>
        <end position="328"/>
    </location>
</feature>
<feature type="compositionally biased region" description="Polar residues" evidence="2">
    <location>
        <begin position="1"/>
        <end position="13"/>
    </location>
</feature>
<feature type="region of interest" description="Disordered" evidence="2">
    <location>
        <begin position="466"/>
        <end position="488"/>
    </location>
</feature>
<sequence length="638" mass="74442">MTLTPSQITNFQGFITRPGGPKRQVKSPLEKVTESLPEIEENQAIDEQLNAIEISTDNAKVIGKDESLDKENTNLEFYRTNTNIEHMRNIKSTFDEKQKWRPQDVQTIDQTPILSDNLDNTPTSEYYNQYSDDLSNMNRESYLERLQEQDFKIAEFKKRELWFKSQLELAKKNGYSPDSFDNDLNDETDVENLSDSEEIGSEKFTVIRFIVQLTNIEPKVEKTSNLLDDVQAIKEQLLQIKIQLKATRQGVVKPDNIEKDCSSKKVSECCESEESRPSKEISECYSEPEMFYEIAEIEDMIRLVESKAARIQRQIKEIKQKANQIGSDHQMINMYAQSADKLMKMIKDQLISKDKEGLEEKLKKTINTHGNVRTSILQDYEDQQPLSQQLNIFKREKLRQISHMQTQVTQIQNEKDLLNREYEELKGMYDPLKNENEMLKRSNELLRQQILTYENMKENLEQKIEQKKSSFEQESLNKGTKSEEQQWEEERTLKESEINLYREKNNKLIVTNEELEQKLINSENKVAMLLDQMESIVEVYRSIGDVFGIHNNEELSTSIHNNEELSTINFEIQEPKASESRDDYFDNLVKEKYPDLPNFVLPEYPSSPTGTELSETVSFDENDSDIDIGKSSDQIHTL</sequence>
<accession>A0A9N8VFE6</accession>
<evidence type="ECO:0000313" key="3">
    <source>
        <dbReference type="EMBL" id="CAG8454123.1"/>
    </source>
</evidence>
<feature type="region of interest" description="Disordered" evidence="2">
    <location>
        <begin position="600"/>
        <end position="638"/>
    </location>
</feature>
<dbReference type="OrthoDB" id="45365at2759"/>
<name>A0A9N8VFE6_9GLOM</name>
<keyword evidence="4" id="KW-1185">Reference proteome</keyword>
<dbReference type="EMBL" id="CAJVPZ010000125">
    <property type="protein sequence ID" value="CAG8454123.1"/>
    <property type="molecule type" value="Genomic_DNA"/>
</dbReference>
<protein>
    <submittedName>
        <fullName evidence="3">449_t:CDS:1</fullName>
    </submittedName>
</protein>
<evidence type="ECO:0000313" key="4">
    <source>
        <dbReference type="Proteomes" id="UP000789396"/>
    </source>
</evidence>
<proteinExistence type="predicted"/>
<dbReference type="Proteomes" id="UP000789396">
    <property type="component" value="Unassembled WGS sequence"/>
</dbReference>
<feature type="compositionally biased region" description="Polar residues" evidence="2">
    <location>
        <begin position="606"/>
        <end position="617"/>
    </location>
</feature>